<keyword evidence="8 9" id="KW-0472">Membrane</keyword>
<keyword evidence="3 10" id="KW-0813">Transport</keyword>
<dbReference type="GO" id="GO:1990575">
    <property type="term" value="P:mitochondrial L-ornithine transmembrane transport"/>
    <property type="evidence" value="ECO:0007669"/>
    <property type="project" value="TreeGrafter"/>
</dbReference>
<evidence type="ECO:0000256" key="7">
    <source>
        <dbReference type="ARBA" id="ARBA00023128"/>
    </source>
</evidence>
<dbReference type="SUPFAM" id="SSF103506">
    <property type="entry name" value="Mitochondrial carrier"/>
    <property type="match status" value="1"/>
</dbReference>
<keyword evidence="5" id="KW-0677">Repeat</keyword>
<name>A0AAV6HSD5_9ERIC</name>
<dbReference type="InterPro" id="IPR023395">
    <property type="entry name" value="MCP_dom_sf"/>
</dbReference>
<comment type="caution">
    <text evidence="12">The sequence shown here is derived from an EMBL/GenBank/DDBJ whole genome shotgun (WGS) entry which is preliminary data.</text>
</comment>
<dbReference type="GO" id="GO:0000064">
    <property type="term" value="F:L-ornithine transmembrane transporter activity"/>
    <property type="evidence" value="ECO:0007669"/>
    <property type="project" value="TreeGrafter"/>
</dbReference>
<evidence type="ECO:0000256" key="1">
    <source>
        <dbReference type="ARBA" id="ARBA00004225"/>
    </source>
</evidence>
<evidence type="ECO:0000256" key="11">
    <source>
        <dbReference type="SAM" id="Phobius"/>
    </source>
</evidence>
<keyword evidence="7" id="KW-0496">Mitochondrion</keyword>
<dbReference type="EMBL" id="JACTNZ010000013">
    <property type="protein sequence ID" value="KAG5516934.1"/>
    <property type="molecule type" value="Genomic_DNA"/>
</dbReference>
<evidence type="ECO:0000256" key="2">
    <source>
        <dbReference type="ARBA" id="ARBA00006375"/>
    </source>
</evidence>
<evidence type="ECO:0000256" key="8">
    <source>
        <dbReference type="ARBA" id="ARBA00023136"/>
    </source>
</evidence>
<feature type="repeat" description="Solcar" evidence="9">
    <location>
        <begin position="11"/>
        <end position="103"/>
    </location>
</feature>
<dbReference type="Proteomes" id="UP000823749">
    <property type="component" value="Chromosome 13"/>
</dbReference>
<protein>
    <recommendedName>
        <fullName evidence="14">Mitochondrial substrate carrier family protein</fullName>
    </recommendedName>
</protein>
<dbReference type="GO" id="GO:0031966">
    <property type="term" value="C:mitochondrial membrane"/>
    <property type="evidence" value="ECO:0007669"/>
    <property type="project" value="UniProtKB-SubCell"/>
</dbReference>
<dbReference type="InterPro" id="IPR018108">
    <property type="entry name" value="MCP_transmembrane"/>
</dbReference>
<comment type="similarity">
    <text evidence="2 10">Belongs to the mitochondrial carrier (TC 2.A.29) family.</text>
</comment>
<proteinExistence type="inferred from homology"/>
<organism evidence="12 13">
    <name type="scientific">Rhododendron griersonianum</name>
    <dbReference type="NCBI Taxonomy" id="479676"/>
    <lineage>
        <taxon>Eukaryota</taxon>
        <taxon>Viridiplantae</taxon>
        <taxon>Streptophyta</taxon>
        <taxon>Embryophyta</taxon>
        <taxon>Tracheophyta</taxon>
        <taxon>Spermatophyta</taxon>
        <taxon>Magnoliopsida</taxon>
        <taxon>eudicotyledons</taxon>
        <taxon>Gunneridae</taxon>
        <taxon>Pentapetalae</taxon>
        <taxon>asterids</taxon>
        <taxon>Ericales</taxon>
        <taxon>Ericaceae</taxon>
        <taxon>Ericoideae</taxon>
        <taxon>Rhodoreae</taxon>
        <taxon>Rhododendron</taxon>
    </lineage>
</organism>
<accession>A0AAV6HSD5</accession>
<evidence type="ECO:0000256" key="6">
    <source>
        <dbReference type="ARBA" id="ARBA00022989"/>
    </source>
</evidence>
<evidence type="ECO:0008006" key="14">
    <source>
        <dbReference type="Google" id="ProtNLM"/>
    </source>
</evidence>
<keyword evidence="6 11" id="KW-1133">Transmembrane helix</keyword>
<evidence type="ECO:0000256" key="9">
    <source>
        <dbReference type="PROSITE-ProRule" id="PRU00282"/>
    </source>
</evidence>
<keyword evidence="13" id="KW-1185">Reference proteome</keyword>
<gene>
    <name evidence="12" type="ORF">RHGRI_037612</name>
</gene>
<evidence type="ECO:0000256" key="10">
    <source>
        <dbReference type="RuleBase" id="RU000488"/>
    </source>
</evidence>
<evidence type="ECO:0000256" key="3">
    <source>
        <dbReference type="ARBA" id="ARBA00022448"/>
    </source>
</evidence>
<feature type="transmembrane region" description="Helical" evidence="11">
    <location>
        <begin position="12"/>
        <end position="32"/>
    </location>
</feature>
<dbReference type="AlphaFoldDB" id="A0AAV6HSD5"/>
<dbReference type="Pfam" id="PF00153">
    <property type="entry name" value="Mito_carr"/>
    <property type="match status" value="2"/>
</dbReference>
<dbReference type="PANTHER" id="PTHR45624">
    <property type="entry name" value="MITOCHONDRIAL BASIC AMINO ACIDS TRANSPORTER-RELATED"/>
    <property type="match status" value="1"/>
</dbReference>
<keyword evidence="4 9" id="KW-0812">Transmembrane</keyword>
<evidence type="ECO:0000313" key="12">
    <source>
        <dbReference type="EMBL" id="KAG5516934.1"/>
    </source>
</evidence>
<reference evidence="12 13" key="1">
    <citation type="submission" date="2020-08" db="EMBL/GenBank/DDBJ databases">
        <title>Plant Genome Project.</title>
        <authorList>
            <person name="Zhang R.-G."/>
        </authorList>
    </citation>
    <scope>NUCLEOTIDE SEQUENCE [LARGE SCALE GENOMIC DNA]</scope>
    <source>
        <strain evidence="12">WSP0</strain>
        <tissue evidence="12">Leaf</tissue>
    </source>
</reference>
<evidence type="ECO:0000256" key="4">
    <source>
        <dbReference type="ARBA" id="ARBA00022692"/>
    </source>
</evidence>
<dbReference type="InterPro" id="IPR050567">
    <property type="entry name" value="Mitochondrial_Carrier"/>
</dbReference>
<dbReference type="Gene3D" id="1.50.40.10">
    <property type="entry name" value="Mitochondrial carrier domain"/>
    <property type="match status" value="1"/>
</dbReference>
<comment type="subcellular location">
    <subcellularLocation>
        <location evidence="1">Mitochondrion membrane</location>
        <topology evidence="1">Multi-pass membrane protein</topology>
    </subcellularLocation>
</comment>
<evidence type="ECO:0000256" key="5">
    <source>
        <dbReference type="ARBA" id="ARBA00022737"/>
    </source>
</evidence>
<evidence type="ECO:0000313" key="13">
    <source>
        <dbReference type="Proteomes" id="UP000823749"/>
    </source>
</evidence>
<dbReference type="PROSITE" id="PS50920">
    <property type="entry name" value="SOLCAR"/>
    <property type="match status" value="1"/>
</dbReference>
<dbReference type="PANTHER" id="PTHR45624:SF15">
    <property type="entry name" value="MITOCHONDRIAL ARGININE TRANSPORTER BAC1"/>
    <property type="match status" value="1"/>
</dbReference>
<sequence>MLKGGLQSGKPQLSVIIPSAAFGGAVISFVLCSSELVKCRMQVQGTDSLVPKSGRYDGPLDCALKTLRTEGVTGIFRGGFTTLLRESIGNAVFFTTYEHVRYYMHLKMKDASPNQSNLMDVGVGIMSGGLSGIAVSCFFQWKIVIFLEEREILNGTKTIIQTSTDRGSTRNPFQILKSIYVRSGLKGCYTGLGPTIVRAFPANAAAIVTWELAVKIMGIKRE</sequence>